<name>A0A7G9W9R6_ALKCA</name>
<dbReference type="KEGG" id="acae:HYG86_11965"/>
<dbReference type="Proteomes" id="UP000516160">
    <property type="component" value="Chromosome"/>
</dbReference>
<evidence type="ECO:0000313" key="1">
    <source>
        <dbReference type="EMBL" id="QNO15428.1"/>
    </source>
</evidence>
<accession>A0A7G9W9R6</accession>
<evidence type="ECO:0000313" key="2">
    <source>
        <dbReference type="Proteomes" id="UP000516160"/>
    </source>
</evidence>
<proteinExistence type="predicted"/>
<keyword evidence="2" id="KW-1185">Reference proteome</keyword>
<dbReference type="RefSeq" id="WP_213165792.1">
    <property type="nucleotide sequence ID" value="NZ_CP058559.1"/>
</dbReference>
<dbReference type="EMBL" id="CP058559">
    <property type="protein sequence ID" value="QNO15428.1"/>
    <property type="molecule type" value="Genomic_DNA"/>
</dbReference>
<protein>
    <submittedName>
        <fullName evidence="1">Uncharacterized protein</fullName>
    </submittedName>
</protein>
<reference evidence="1 2" key="1">
    <citation type="submission" date="2020-07" db="EMBL/GenBank/DDBJ databases">
        <title>Alkalicella. sp. LB2 genome.</title>
        <authorList>
            <person name="Postec A."/>
            <person name="Quemeneur M."/>
        </authorList>
    </citation>
    <scope>NUCLEOTIDE SEQUENCE [LARGE SCALE GENOMIC DNA]</scope>
    <source>
        <strain evidence="1 2">LB2</strain>
    </source>
</reference>
<gene>
    <name evidence="1" type="ORF">HYG86_11965</name>
</gene>
<organism evidence="1 2">
    <name type="scientific">Alkalicella caledoniensis</name>
    <dbReference type="NCBI Taxonomy" id="2731377"/>
    <lineage>
        <taxon>Bacteria</taxon>
        <taxon>Bacillati</taxon>
        <taxon>Bacillota</taxon>
        <taxon>Clostridia</taxon>
        <taxon>Eubacteriales</taxon>
        <taxon>Proteinivoracaceae</taxon>
        <taxon>Alkalicella</taxon>
    </lineage>
</organism>
<sequence length="119" mass="13588">MSKNNLDLNKLMAMFDGNEEMKEKISKMSKLLGGSEQSEKIGDLVSDLMKKEKDDNDQVKIEARNINHNEPSINLLLALRPFLSEEKQCQLDECIEPLNMTYLIRRMGEVNTAVRGKDS</sequence>
<dbReference type="AlphaFoldDB" id="A0A7G9W9R6"/>